<evidence type="ECO:0000313" key="3">
    <source>
        <dbReference type="Proteomes" id="UP001382935"/>
    </source>
</evidence>
<feature type="transmembrane region" description="Helical" evidence="1">
    <location>
        <begin position="45"/>
        <end position="66"/>
    </location>
</feature>
<feature type="transmembrane region" description="Helical" evidence="1">
    <location>
        <begin position="116"/>
        <end position="134"/>
    </location>
</feature>
<organism evidence="2 3">
    <name type="scientific">Sphingomonas kaistensis</name>
    <dbReference type="NCBI Taxonomy" id="298708"/>
    <lineage>
        <taxon>Bacteria</taxon>
        <taxon>Pseudomonadati</taxon>
        <taxon>Pseudomonadota</taxon>
        <taxon>Alphaproteobacteria</taxon>
        <taxon>Sphingomonadales</taxon>
        <taxon>Sphingomonadaceae</taxon>
        <taxon>Sphingomonas</taxon>
    </lineage>
</organism>
<evidence type="ECO:0000313" key="2">
    <source>
        <dbReference type="EMBL" id="WWM69168.1"/>
    </source>
</evidence>
<dbReference type="EMBL" id="CP145607">
    <property type="protein sequence ID" value="WWM69168.1"/>
    <property type="molecule type" value="Genomic_DNA"/>
</dbReference>
<feature type="transmembrane region" description="Helical" evidence="1">
    <location>
        <begin position="146"/>
        <end position="162"/>
    </location>
</feature>
<proteinExistence type="predicted"/>
<protein>
    <submittedName>
        <fullName evidence="2">Uncharacterized protein</fullName>
    </submittedName>
</protein>
<feature type="transmembrane region" description="Helical" evidence="1">
    <location>
        <begin position="12"/>
        <end position="33"/>
    </location>
</feature>
<keyword evidence="1" id="KW-0812">Transmembrane</keyword>
<dbReference type="Proteomes" id="UP001382935">
    <property type="component" value="Chromosome"/>
</dbReference>
<feature type="transmembrane region" description="Helical" evidence="1">
    <location>
        <begin position="78"/>
        <end position="96"/>
    </location>
</feature>
<gene>
    <name evidence="2" type="ORF">V6R86_00235</name>
</gene>
<keyword evidence="3" id="KW-1185">Reference proteome</keyword>
<accession>A0ABZ2FZM0</accession>
<feature type="transmembrane region" description="Helical" evidence="1">
    <location>
        <begin position="201"/>
        <end position="221"/>
    </location>
</feature>
<evidence type="ECO:0000256" key="1">
    <source>
        <dbReference type="SAM" id="Phobius"/>
    </source>
</evidence>
<dbReference type="RefSeq" id="WP_338501074.1">
    <property type="nucleotide sequence ID" value="NZ_CP145607.1"/>
</dbReference>
<keyword evidence="1" id="KW-1133">Transmembrane helix</keyword>
<feature type="transmembrane region" description="Helical" evidence="1">
    <location>
        <begin position="174"/>
        <end position="194"/>
    </location>
</feature>
<reference evidence="2 3" key="1">
    <citation type="submission" date="2024-02" db="EMBL/GenBank/DDBJ databases">
        <title>Full genome sequence of Sphingomonas kaistensis.</title>
        <authorList>
            <person name="Poletto B.L."/>
            <person name="Silva G."/>
            <person name="Galante D."/>
            <person name="Campos K.R."/>
            <person name="Santos M.B.N."/>
            <person name="Sacchi C.T."/>
        </authorList>
    </citation>
    <scope>NUCLEOTIDE SEQUENCE [LARGE SCALE GENOMIC DNA]</scope>
    <source>
        <strain evidence="2 3">MA4R</strain>
    </source>
</reference>
<sequence>MRDGARRRSILFLRLAALGVAVAAIGFGKTFFYPLVTGTFRADPMVYVHGIFLFGWVGFFLSQSVLIHKKRLRLHKQIGWAGAFIAAGVVLTTLYVAVLASRRSAAGGSPAANGELLVIMIEMLVFGALITAAIQLRRKPEAHKRLMLLALIASLGPAWFRFRHYFPEVSNPLFFYSVLIADSLIAVGAIADYLREKRVHPIYIFVGGGMFLVHLVEVFAFDTAAFQVLADLIAGPLI</sequence>
<keyword evidence="1" id="KW-0472">Membrane</keyword>
<name>A0ABZ2FZM0_9SPHN</name>